<dbReference type="SUPFAM" id="SSF53300">
    <property type="entry name" value="vWA-like"/>
    <property type="match status" value="1"/>
</dbReference>
<name>A0A2M9YKI4_9LEPT</name>
<dbReference type="Proteomes" id="UP000232149">
    <property type="component" value="Unassembled WGS sequence"/>
</dbReference>
<evidence type="ECO:0000313" key="2">
    <source>
        <dbReference type="EMBL" id="PJZ52055.1"/>
    </source>
</evidence>
<evidence type="ECO:0000259" key="1">
    <source>
        <dbReference type="PROSITE" id="PS50234"/>
    </source>
</evidence>
<dbReference type="Proteomes" id="UP000232188">
    <property type="component" value="Unassembled WGS sequence"/>
</dbReference>
<dbReference type="InterPro" id="IPR036465">
    <property type="entry name" value="vWFA_dom_sf"/>
</dbReference>
<protein>
    <recommendedName>
        <fullName evidence="1">VWFA domain-containing protein</fullName>
    </recommendedName>
</protein>
<dbReference type="EMBL" id="NPDU01000010">
    <property type="protein sequence ID" value="PJZ62917.1"/>
    <property type="molecule type" value="Genomic_DNA"/>
</dbReference>
<dbReference type="SMART" id="SM00327">
    <property type="entry name" value="VWA"/>
    <property type="match status" value="1"/>
</dbReference>
<evidence type="ECO:0000313" key="5">
    <source>
        <dbReference type="Proteomes" id="UP000232188"/>
    </source>
</evidence>
<comment type="caution">
    <text evidence="2">The sequence shown here is derived from an EMBL/GenBank/DDBJ whole genome shotgun (WGS) entry which is preliminary data.</text>
</comment>
<evidence type="ECO:0000313" key="3">
    <source>
        <dbReference type="EMBL" id="PJZ62917.1"/>
    </source>
</evidence>
<dbReference type="PROSITE" id="PS50234">
    <property type="entry name" value="VWFA"/>
    <property type="match status" value="1"/>
</dbReference>
<feature type="domain" description="VWFA" evidence="1">
    <location>
        <begin position="404"/>
        <end position="589"/>
    </location>
</feature>
<gene>
    <name evidence="3" type="ORF">CH376_05350</name>
    <name evidence="2" type="ORF">CH380_16570</name>
</gene>
<keyword evidence="4" id="KW-1185">Reference proteome</keyword>
<organism evidence="2 5">
    <name type="scientific">Leptospira adleri</name>
    <dbReference type="NCBI Taxonomy" id="2023186"/>
    <lineage>
        <taxon>Bacteria</taxon>
        <taxon>Pseudomonadati</taxon>
        <taxon>Spirochaetota</taxon>
        <taxon>Spirochaetia</taxon>
        <taxon>Leptospirales</taxon>
        <taxon>Leptospiraceae</taxon>
        <taxon>Leptospira</taxon>
    </lineage>
</organism>
<dbReference type="InterPro" id="IPR002035">
    <property type="entry name" value="VWF_A"/>
</dbReference>
<dbReference type="AlphaFoldDB" id="A0A2M9YKI4"/>
<reference evidence="4 5" key="1">
    <citation type="submission" date="2017-07" db="EMBL/GenBank/DDBJ databases">
        <title>Leptospira spp. isolated from tropical soils.</title>
        <authorList>
            <person name="Thibeaux R."/>
            <person name="Iraola G."/>
            <person name="Ferres I."/>
            <person name="Bierque E."/>
            <person name="Girault D."/>
            <person name="Soupe-Gilbert M.-E."/>
            <person name="Picardeau M."/>
            <person name="Goarant C."/>
        </authorList>
    </citation>
    <scope>NUCLEOTIDE SEQUENCE [LARGE SCALE GENOMIC DNA]</scope>
    <source>
        <strain evidence="2 5">FH2-B-C1</strain>
        <strain evidence="3 4">FH2-B-D1</strain>
    </source>
</reference>
<dbReference type="Pfam" id="PF00092">
    <property type="entry name" value="VWA"/>
    <property type="match status" value="1"/>
</dbReference>
<dbReference type="InterPro" id="IPR051928">
    <property type="entry name" value="NorD/CobT"/>
</dbReference>
<proteinExistence type="predicted"/>
<dbReference type="RefSeq" id="WP_100786871.1">
    <property type="nucleotide sequence ID" value="NZ_NPDU01000010.1"/>
</dbReference>
<evidence type="ECO:0000313" key="4">
    <source>
        <dbReference type="Proteomes" id="UP000232149"/>
    </source>
</evidence>
<dbReference type="PANTHER" id="PTHR41248">
    <property type="entry name" value="NORD PROTEIN"/>
    <property type="match status" value="1"/>
</dbReference>
<dbReference type="EMBL" id="NPDV01000016">
    <property type="protein sequence ID" value="PJZ52055.1"/>
    <property type="molecule type" value="Genomic_DNA"/>
</dbReference>
<sequence>MGWEEFTFKHLLRFTQRWIGFGENETPIEARVTLTEIKDRLSILAKALTGENIEILTAEREGGYQRNRFFLPKEYSHANDADRNSEFYIFRILYLTEQRRLRLNWKDGSDKGKEESREKAKFFFAIVLESLKERYPGAAGLIASVIEIENTFQNKNIQNSKIIPDLSFLHGSWMSAPFETNDKKDVGTPNVASKRENSIETEEEGIAREKAESIEIDKKSQEDYTLQHHFEKVDTIEEFNGNWRDFDGSDELSEQKEALQELDLRNTVRSDDPTHSIFRTEFLFGSGVPDIRDARADEKSIPYDEWDVSKKKYKKGYCRVFPQELVREDPVFSRRALAENISVLNTLRSRFNRFVNERTAVKRQLDGEDLDLDSIVDYLTDVLCSRSPSERIYLSKRKMLRDISILVLTDTSLSTDSFVDNRRILDVEKTSLILFGQLCSEFGDRFQMDSFSSRTRNHCDYFSIKKFEEPWEKAKNKIGAIQASGYTRIGPAIRHALARIKRETSSKRWILLLSDGKPNDYDRYEGRYGIEDVKQAIRECEKYKVGFYALAIDKQAKQYLPSMLGYSSYRILPNPSRLPDALTDFYMKLLR</sequence>
<accession>A0A2M9YKI4</accession>
<dbReference type="PANTHER" id="PTHR41248:SF1">
    <property type="entry name" value="NORD PROTEIN"/>
    <property type="match status" value="1"/>
</dbReference>
<dbReference type="Gene3D" id="3.40.50.410">
    <property type="entry name" value="von Willebrand factor, type A domain"/>
    <property type="match status" value="1"/>
</dbReference>